<reference evidence="1" key="1">
    <citation type="submission" date="2024-03" db="EMBL/GenBank/DDBJ databases">
        <title>Novel Streptomyces species of biotechnological and ecological value are a feature of Machair soil.</title>
        <authorList>
            <person name="Prole J.R."/>
            <person name="Goodfellow M."/>
            <person name="Allenby N."/>
            <person name="Ward A.C."/>
        </authorList>
    </citation>
    <scope>NUCLEOTIDE SEQUENCE</scope>
    <source>
        <strain evidence="1">MS1.AVA.4</strain>
    </source>
</reference>
<evidence type="ECO:0000313" key="2">
    <source>
        <dbReference type="Proteomes" id="UP001375539"/>
    </source>
</evidence>
<gene>
    <name evidence="1" type="ORF">WKI58_03185</name>
</gene>
<protein>
    <submittedName>
        <fullName evidence="1">Uncharacterized protein</fullName>
    </submittedName>
</protein>
<comment type="caution">
    <text evidence="1">The sequence shown here is derived from an EMBL/GenBank/DDBJ whole genome shotgun (WGS) entry which is preliminary data.</text>
</comment>
<dbReference type="Proteomes" id="UP001375539">
    <property type="component" value="Unassembled WGS sequence"/>
</dbReference>
<sequence>MFTTTLFMAINHLQSTAKAGGTGRHRGRRADEPLLASLHLHGHGHGRHRRMLMSELQESAASS</sequence>
<dbReference type="EMBL" id="JBBKAI010000002">
    <property type="protein sequence ID" value="MEJ8655543.1"/>
    <property type="molecule type" value="Genomic_DNA"/>
</dbReference>
<accession>A0ACC6QAN2</accession>
<organism evidence="1 2">
    <name type="scientific">Streptomyces pratisoli</name>
    <dbReference type="NCBI Taxonomy" id="3139917"/>
    <lineage>
        <taxon>Bacteria</taxon>
        <taxon>Bacillati</taxon>
        <taxon>Actinomycetota</taxon>
        <taxon>Actinomycetes</taxon>
        <taxon>Kitasatosporales</taxon>
        <taxon>Streptomycetaceae</taxon>
        <taxon>Streptomyces</taxon>
    </lineage>
</organism>
<evidence type="ECO:0000313" key="1">
    <source>
        <dbReference type="EMBL" id="MEJ8655543.1"/>
    </source>
</evidence>
<name>A0ACC6QAN2_9ACTN</name>
<keyword evidence="2" id="KW-1185">Reference proteome</keyword>
<proteinExistence type="predicted"/>